<feature type="transmembrane region" description="Helical" evidence="23">
    <location>
        <begin position="831"/>
        <end position="854"/>
    </location>
</feature>
<evidence type="ECO:0000256" key="10">
    <source>
        <dbReference type="ARBA" id="ARBA00022729"/>
    </source>
</evidence>
<dbReference type="FunFam" id="3.80.10.10:FF:000041">
    <property type="entry name" value="LRR receptor-like serine/threonine-protein kinase ERECTA"/>
    <property type="match status" value="1"/>
</dbReference>
<feature type="domain" description="Protein kinase" evidence="25">
    <location>
        <begin position="926"/>
        <end position="1254"/>
    </location>
</feature>
<organism evidence="26 27">
    <name type="scientific">Adiantum capillus-veneris</name>
    <name type="common">Maidenhair fern</name>
    <dbReference type="NCBI Taxonomy" id="13818"/>
    <lineage>
        <taxon>Eukaryota</taxon>
        <taxon>Viridiplantae</taxon>
        <taxon>Streptophyta</taxon>
        <taxon>Embryophyta</taxon>
        <taxon>Tracheophyta</taxon>
        <taxon>Polypodiopsida</taxon>
        <taxon>Polypodiidae</taxon>
        <taxon>Polypodiales</taxon>
        <taxon>Pteridineae</taxon>
        <taxon>Pteridaceae</taxon>
        <taxon>Vittarioideae</taxon>
        <taxon>Adiantum</taxon>
    </lineage>
</organism>
<comment type="subcellular location">
    <subcellularLocation>
        <location evidence="1">Cell membrane</location>
        <topology evidence="1">Single-pass type I membrane protein</topology>
    </subcellularLocation>
</comment>
<dbReference type="PANTHER" id="PTHR48056">
    <property type="entry name" value="LRR RECEPTOR-LIKE SERINE/THREONINE-PROTEIN KINASE-RELATED"/>
    <property type="match status" value="1"/>
</dbReference>
<comment type="catalytic activity">
    <reaction evidence="20">
        <text>L-seryl-[protein] + ATP = O-phospho-L-seryl-[protein] + ADP + H(+)</text>
        <dbReference type="Rhea" id="RHEA:17989"/>
        <dbReference type="Rhea" id="RHEA-COMP:9863"/>
        <dbReference type="Rhea" id="RHEA-COMP:11604"/>
        <dbReference type="ChEBI" id="CHEBI:15378"/>
        <dbReference type="ChEBI" id="CHEBI:29999"/>
        <dbReference type="ChEBI" id="CHEBI:30616"/>
        <dbReference type="ChEBI" id="CHEBI:83421"/>
        <dbReference type="ChEBI" id="CHEBI:456216"/>
        <dbReference type="EC" id="2.7.11.1"/>
    </reaction>
</comment>
<keyword evidence="6" id="KW-0723">Serine/threonine-protein kinase</keyword>
<dbReference type="PRINTS" id="PR00019">
    <property type="entry name" value="LEURICHRPT"/>
</dbReference>
<dbReference type="SMART" id="SM00220">
    <property type="entry name" value="S_TKc"/>
    <property type="match status" value="1"/>
</dbReference>
<evidence type="ECO:0000256" key="11">
    <source>
        <dbReference type="ARBA" id="ARBA00022737"/>
    </source>
</evidence>
<dbReference type="PROSITE" id="PS00107">
    <property type="entry name" value="PROTEIN_KINASE_ATP"/>
    <property type="match status" value="1"/>
</dbReference>
<evidence type="ECO:0000256" key="12">
    <source>
        <dbReference type="ARBA" id="ARBA00022741"/>
    </source>
</evidence>
<dbReference type="Gene3D" id="1.10.510.10">
    <property type="entry name" value="Transferase(Phosphotransferase) domain 1"/>
    <property type="match status" value="1"/>
</dbReference>
<dbReference type="SUPFAM" id="SSF56112">
    <property type="entry name" value="Protein kinase-like (PK-like)"/>
    <property type="match status" value="1"/>
</dbReference>
<evidence type="ECO:0000256" key="16">
    <source>
        <dbReference type="ARBA" id="ARBA00023136"/>
    </source>
</evidence>
<evidence type="ECO:0000256" key="7">
    <source>
        <dbReference type="ARBA" id="ARBA00022614"/>
    </source>
</evidence>
<comment type="catalytic activity">
    <reaction evidence="19">
        <text>L-threonyl-[protein] + ATP = O-phospho-L-threonyl-[protein] + ADP + H(+)</text>
        <dbReference type="Rhea" id="RHEA:46608"/>
        <dbReference type="Rhea" id="RHEA-COMP:11060"/>
        <dbReference type="Rhea" id="RHEA-COMP:11605"/>
        <dbReference type="ChEBI" id="CHEBI:15378"/>
        <dbReference type="ChEBI" id="CHEBI:30013"/>
        <dbReference type="ChEBI" id="CHEBI:30616"/>
        <dbReference type="ChEBI" id="CHEBI:61977"/>
        <dbReference type="ChEBI" id="CHEBI:456216"/>
        <dbReference type="EC" id="2.7.11.1"/>
    </reaction>
</comment>
<sequence>MGFGWQLPITSLWDLLTLCLFAGHYFSAIYTQEDPGSGSGGSVTLADTTPLLRFKQSIVTDPSGALSGWSLQRTSNSCSWFGITCSSNGRVIAVNLTSCGLVVPFSGLADQLTSLDQLQELHLAGNAIYGAVEPEVIASTCSAAPLSILDLSSNNLVGSFPSLSSLKSCKTLTHLNVSRNYFDGPLPLDAAGFLSRLDLSHNNFSGEVSPAIFHYCGPLSWLDLSNNSLSGSLPMGIGQCGTLQHLNISFNFLSSTIVPEAFSFMSPSNLTSVLAGCSNLSVLDLSKNLFTGLIPTSLTTCTSLRHVNISFNSFIGNIPTTFNQLSNLEVLSISSNNLTGAIPPGFGDSLQQLHVLDLSANDLVGGIPTSLARCSSLQVLNLGDNWLTGEFPQAVVSQMPTLQKLVLSFNNFTGPLPVSLANSSSLRILDLSANAFTGSIPGTICSPSLRRLLLADNELSGVVPLESCSSLAAIDVSCNFITRAFPTPLPTMPNMREIVMWGNFIEQEIPADICSAASQLWLLVLNVNLINGTIPPTLANCSSLEWLALSNNRLTGHIPPELGLMRINFLHLNNNSLSGTIPPTLGECRYLVWVDLSSNELEGTIPVELTKQAGKVIKGTLSKGLQFAFFKYLYGDRCTEYGLGSVLIMRGVRPLRLRRIPNFQMCNRTRFYPDVSPYYIPGAPGSSEGGTYAYLDVGHNKLKGKIPEELGTLTYLTVLAVSHNNLTGTIPFSLANLIHCSILHLDHNHLEGPIPPGLSMLGVMNQLDFSNNNLSGSIPDSGKLPTFPASSFANNPYLCGTPLPPCDTAISRFEDSHSSMESLSFHHKRRFGIVIAIVVAVVAFVTVITGLLGCSHRFTITHQHVRELMHNNSMDKLPISTSSSIIHSVLGRRTTGKPLSINIVTFRITPLHKLSYRELKEATKDFSEETKIGSGGFGEVYKATLDDNTVVAVKKLCHQIGENGESKDFDAEMTTIGKIKHPNLVCLLGYCKADNERLLIYEYMENGSLDRWLHSNSNQQDDPNSQPAVKFGLSWDSRKRIALGIARGLQFLHRDCLPNIIHRDLKTANVLLDDALEARVADFGMARLMSAYDTHHSTETLAGTCGYVPPEYGMSLQCTKPGDIFSFGVVLLELVTGREPTWSVGASGNGSEKRGYEDQGGEGLAGWAQGKVREGRAKEVLDQRALQGGGVSGRAVIISSTSSSTYPTNMGMPMDIERREDEMMRYLSIACRCVDDNPSRRPSICDVIVAFRKIHRGGDLDLL</sequence>
<keyword evidence="10 24" id="KW-0732">Signal</keyword>
<evidence type="ECO:0000259" key="25">
    <source>
        <dbReference type="PROSITE" id="PS50011"/>
    </source>
</evidence>
<dbReference type="InterPro" id="IPR008271">
    <property type="entry name" value="Ser/Thr_kinase_AS"/>
</dbReference>
<comment type="similarity">
    <text evidence="2">Belongs to the protein kinase superfamily. Ser/Thr protein kinase family.</text>
</comment>
<dbReference type="InterPro" id="IPR001611">
    <property type="entry name" value="Leu-rich_rpt"/>
</dbReference>
<dbReference type="PANTHER" id="PTHR48056:SF18">
    <property type="entry name" value="NON-SPECIFIC SERINE_THREONINE PROTEIN KINASE"/>
    <property type="match status" value="1"/>
</dbReference>
<dbReference type="Pfam" id="PF00069">
    <property type="entry name" value="Pkinase"/>
    <property type="match status" value="1"/>
</dbReference>
<dbReference type="Pfam" id="PF20141">
    <property type="entry name" value="Island"/>
    <property type="match status" value="1"/>
</dbReference>
<feature type="signal peptide" evidence="24">
    <location>
        <begin position="1"/>
        <end position="28"/>
    </location>
</feature>
<keyword evidence="14 21" id="KW-0067">ATP-binding</keyword>
<dbReference type="GO" id="GO:0033612">
    <property type="term" value="F:receptor serine/threonine kinase binding"/>
    <property type="evidence" value="ECO:0007669"/>
    <property type="project" value="TreeGrafter"/>
</dbReference>
<keyword evidence="27" id="KW-1185">Reference proteome</keyword>
<evidence type="ECO:0000256" key="18">
    <source>
        <dbReference type="ARBA" id="ARBA00023180"/>
    </source>
</evidence>
<keyword evidence="7" id="KW-0433">Leucine-rich repeat</keyword>
<dbReference type="InterPro" id="IPR017441">
    <property type="entry name" value="Protein_kinase_ATP_BS"/>
</dbReference>
<feature type="region of interest" description="Disordered" evidence="22">
    <location>
        <begin position="1143"/>
        <end position="1162"/>
    </location>
</feature>
<dbReference type="EMBL" id="JABFUD020000023">
    <property type="protein sequence ID" value="KAI5061732.1"/>
    <property type="molecule type" value="Genomic_DNA"/>
</dbReference>
<dbReference type="Gene3D" id="3.30.1490.310">
    <property type="match status" value="1"/>
</dbReference>
<keyword evidence="8" id="KW-0808">Transferase</keyword>
<dbReference type="AlphaFoldDB" id="A0A9D4Z5X5"/>
<keyword evidence="11" id="KW-0677">Repeat</keyword>
<keyword evidence="18" id="KW-0325">Glycoprotein</keyword>
<evidence type="ECO:0000256" key="9">
    <source>
        <dbReference type="ARBA" id="ARBA00022692"/>
    </source>
</evidence>
<comment type="similarity">
    <text evidence="3">Belongs to the RLP family.</text>
</comment>
<dbReference type="Pfam" id="PF00560">
    <property type="entry name" value="LRR_1"/>
    <property type="match status" value="9"/>
</dbReference>
<dbReference type="InterPro" id="IPR013210">
    <property type="entry name" value="LRR_N_plant-typ"/>
</dbReference>
<dbReference type="OrthoDB" id="1960811at2759"/>
<dbReference type="FunFam" id="3.80.10.10:FF:000111">
    <property type="entry name" value="LRR receptor-like serine/threonine-protein kinase ERECTA"/>
    <property type="match status" value="1"/>
</dbReference>
<keyword evidence="13" id="KW-0418">Kinase</keyword>
<evidence type="ECO:0000256" key="13">
    <source>
        <dbReference type="ARBA" id="ARBA00022777"/>
    </source>
</evidence>
<keyword evidence="12 21" id="KW-0547">Nucleotide-binding</keyword>
<dbReference type="GO" id="GO:0004674">
    <property type="term" value="F:protein serine/threonine kinase activity"/>
    <property type="evidence" value="ECO:0007669"/>
    <property type="project" value="UniProtKB-KW"/>
</dbReference>
<feature type="chain" id="PRO_5038822911" description="non-specific serine/threonine protein kinase" evidence="24">
    <location>
        <begin position="29"/>
        <end position="1263"/>
    </location>
</feature>
<dbReference type="Pfam" id="PF08263">
    <property type="entry name" value="LRRNT_2"/>
    <property type="match status" value="1"/>
</dbReference>
<evidence type="ECO:0000256" key="19">
    <source>
        <dbReference type="ARBA" id="ARBA00047899"/>
    </source>
</evidence>
<accession>A0A9D4Z5X5</accession>
<evidence type="ECO:0000256" key="5">
    <source>
        <dbReference type="ARBA" id="ARBA00022475"/>
    </source>
</evidence>
<name>A0A9D4Z5X5_ADICA</name>
<evidence type="ECO:0000256" key="15">
    <source>
        <dbReference type="ARBA" id="ARBA00022989"/>
    </source>
</evidence>
<dbReference type="SUPFAM" id="SSF52058">
    <property type="entry name" value="L domain-like"/>
    <property type="match status" value="2"/>
</dbReference>
<dbReference type="InterPro" id="IPR011009">
    <property type="entry name" value="Kinase-like_dom_sf"/>
</dbReference>
<dbReference type="InterPro" id="IPR032675">
    <property type="entry name" value="LRR_dom_sf"/>
</dbReference>
<evidence type="ECO:0000256" key="20">
    <source>
        <dbReference type="ARBA" id="ARBA00048679"/>
    </source>
</evidence>
<dbReference type="FunFam" id="1.10.510.10:FF:001023">
    <property type="entry name" value="Os07g0541700 protein"/>
    <property type="match status" value="1"/>
</dbReference>
<comment type="caution">
    <text evidence="26">The sequence shown here is derived from an EMBL/GenBank/DDBJ whole genome shotgun (WGS) entry which is preliminary data.</text>
</comment>
<dbReference type="GO" id="GO:0005886">
    <property type="term" value="C:plasma membrane"/>
    <property type="evidence" value="ECO:0007669"/>
    <property type="project" value="UniProtKB-SubCell"/>
</dbReference>
<dbReference type="FunFam" id="3.30.200.20:FF:000150">
    <property type="entry name" value="serine/threonine-protein kinase BRI1-like 2"/>
    <property type="match status" value="1"/>
</dbReference>
<dbReference type="GO" id="GO:0005524">
    <property type="term" value="F:ATP binding"/>
    <property type="evidence" value="ECO:0007669"/>
    <property type="project" value="UniProtKB-UniRule"/>
</dbReference>
<evidence type="ECO:0000256" key="1">
    <source>
        <dbReference type="ARBA" id="ARBA00004251"/>
    </source>
</evidence>
<protein>
    <recommendedName>
        <fullName evidence="4">non-specific serine/threonine protein kinase</fullName>
        <ecNumber evidence="4">2.7.11.1</ecNumber>
    </recommendedName>
</protein>
<dbReference type="Pfam" id="PF13855">
    <property type="entry name" value="LRR_8"/>
    <property type="match status" value="1"/>
</dbReference>
<keyword evidence="16 23" id="KW-0472">Membrane</keyword>
<dbReference type="InterPro" id="IPR000719">
    <property type="entry name" value="Prot_kinase_dom"/>
</dbReference>
<keyword evidence="15 23" id="KW-1133">Transmembrane helix</keyword>
<evidence type="ECO:0000256" key="2">
    <source>
        <dbReference type="ARBA" id="ARBA00008684"/>
    </source>
</evidence>
<evidence type="ECO:0000256" key="23">
    <source>
        <dbReference type="SAM" id="Phobius"/>
    </source>
</evidence>
<evidence type="ECO:0000256" key="8">
    <source>
        <dbReference type="ARBA" id="ARBA00022679"/>
    </source>
</evidence>
<evidence type="ECO:0000313" key="27">
    <source>
        <dbReference type="Proteomes" id="UP000886520"/>
    </source>
</evidence>
<evidence type="ECO:0000256" key="17">
    <source>
        <dbReference type="ARBA" id="ARBA00023170"/>
    </source>
</evidence>
<dbReference type="InterPro" id="IPR045381">
    <property type="entry name" value="BRI1_island_dom"/>
</dbReference>
<dbReference type="PROSITE" id="PS00108">
    <property type="entry name" value="PROTEIN_KINASE_ST"/>
    <property type="match status" value="1"/>
</dbReference>
<evidence type="ECO:0000256" key="14">
    <source>
        <dbReference type="ARBA" id="ARBA00022840"/>
    </source>
</evidence>
<gene>
    <name evidence="26" type="ORF">GOP47_0024237</name>
</gene>
<reference evidence="26" key="1">
    <citation type="submission" date="2021-01" db="EMBL/GenBank/DDBJ databases">
        <title>Adiantum capillus-veneris genome.</title>
        <authorList>
            <person name="Fang Y."/>
            <person name="Liao Q."/>
        </authorList>
    </citation>
    <scope>NUCLEOTIDE SEQUENCE</scope>
    <source>
        <strain evidence="26">H3</strain>
        <tissue evidence="26">Leaf</tissue>
    </source>
</reference>
<dbReference type="PROSITE" id="PS50011">
    <property type="entry name" value="PROTEIN_KINASE_DOM"/>
    <property type="match status" value="1"/>
</dbReference>
<evidence type="ECO:0000256" key="4">
    <source>
        <dbReference type="ARBA" id="ARBA00012513"/>
    </source>
</evidence>
<dbReference type="Proteomes" id="UP000886520">
    <property type="component" value="Chromosome 23"/>
</dbReference>
<evidence type="ECO:0000313" key="26">
    <source>
        <dbReference type="EMBL" id="KAI5061732.1"/>
    </source>
</evidence>
<dbReference type="Gene3D" id="3.80.10.10">
    <property type="entry name" value="Ribonuclease Inhibitor"/>
    <property type="match status" value="1"/>
</dbReference>
<dbReference type="FunFam" id="3.80.10.10:FF:000095">
    <property type="entry name" value="LRR receptor-like serine/threonine-protein kinase GSO1"/>
    <property type="match status" value="1"/>
</dbReference>
<evidence type="ECO:0000256" key="21">
    <source>
        <dbReference type="PROSITE-ProRule" id="PRU10141"/>
    </source>
</evidence>
<keyword evidence="9 23" id="KW-0812">Transmembrane</keyword>
<proteinExistence type="inferred from homology"/>
<evidence type="ECO:0000256" key="24">
    <source>
        <dbReference type="SAM" id="SignalP"/>
    </source>
</evidence>
<keyword evidence="5" id="KW-1003">Cell membrane</keyword>
<dbReference type="PROSITE" id="PS51450">
    <property type="entry name" value="LRR"/>
    <property type="match status" value="2"/>
</dbReference>
<dbReference type="EC" id="2.7.11.1" evidence="4"/>
<dbReference type="Gene3D" id="3.30.200.20">
    <property type="entry name" value="Phosphorylase Kinase, domain 1"/>
    <property type="match status" value="1"/>
</dbReference>
<feature type="binding site" evidence="21">
    <location>
        <position position="955"/>
    </location>
    <ligand>
        <name>ATP</name>
        <dbReference type="ChEBI" id="CHEBI:30616"/>
    </ligand>
</feature>
<keyword evidence="17" id="KW-0675">Receptor</keyword>
<evidence type="ECO:0000256" key="3">
    <source>
        <dbReference type="ARBA" id="ARBA00009592"/>
    </source>
</evidence>
<dbReference type="InterPro" id="IPR050647">
    <property type="entry name" value="Plant_LRR-RLKs"/>
</dbReference>
<evidence type="ECO:0000256" key="6">
    <source>
        <dbReference type="ARBA" id="ARBA00022527"/>
    </source>
</evidence>
<evidence type="ECO:0000256" key="22">
    <source>
        <dbReference type="SAM" id="MobiDB-lite"/>
    </source>
</evidence>
<dbReference type="CDD" id="cd14066">
    <property type="entry name" value="STKc_IRAK"/>
    <property type="match status" value="1"/>
</dbReference>